<evidence type="ECO:0000259" key="1">
    <source>
        <dbReference type="Pfam" id="PF00248"/>
    </source>
</evidence>
<evidence type="ECO:0000313" key="2">
    <source>
        <dbReference type="EMBL" id="RZS68393.1"/>
    </source>
</evidence>
<dbReference type="PANTHER" id="PTHR42686">
    <property type="entry name" value="GH17980P-RELATED"/>
    <property type="match status" value="1"/>
</dbReference>
<dbReference type="Gene3D" id="3.20.20.100">
    <property type="entry name" value="NADP-dependent oxidoreductase domain"/>
    <property type="match status" value="1"/>
</dbReference>
<dbReference type="InterPro" id="IPR036812">
    <property type="entry name" value="NAD(P)_OxRdtase_dom_sf"/>
</dbReference>
<dbReference type="Proteomes" id="UP000293289">
    <property type="component" value="Unassembled WGS sequence"/>
</dbReference>
<protein>
    <submittedName>
        <fullName evidence="2">D-threo-aldose 1-dehydrogenase</fullName>
    </submittedName>
</protein>
<dbReference type="EMBL" id="SGWY01000001">
    <property type="protein sequence ID" value="RZS68393.1"/>
    <property type="molecule type" value="Genomic_DNA"/>
</dbReference>
<comment type="caution">
    <text evidence="2">The sequence shown here is derived from an EMBL/GenBank/DDBJ whole genome shotgun (WGS) entry which is preliminary data.</text>
</comment>
<dbReference type="CDD" id="cd19090">
    <property type="entry name" value="AKR_AKR15A-like"/>
    <property type="match status" value="1"/>
</dbReference>
<feature type="domain" description="NADP-dependent oxidoreductase" evidence="1">
    <location>
        <begin position="16"/>
        <end position="301"/>
    </location>
</feature>
<dbReference type="PANTHER" id="PTHR42686:SF1">
    <property type="entry name" value="GH17980P-RELATED"/>
    <property type="match status" value="1"/>
</dbReference>
<dbReference type="RefSeq" id="WP_130351716.1">
    <property type="nucleotide sequence ID" value="NZ_SGWY01000001.1"/>
</dbReference>
<organism evidence="2 3">
    <name type="scientific">Agromyces ramosus</name>
    <dbReference type="NCBI Taxonomy" id="33879"/>
    <lineage>
        <taxon>Bacteria</taxon>
        <taxon>Bacillati</taxon>
        <taxon>Actinomycetota</taxon>
        <taxon>Actinomycetes</taxon>
        <taxon>Micrococcales</taxon>
        <taxon>Microbacteriaceae</taxon>
        <taxon>Agromyces</taxon>
    </lineage>
</organism>
<gene>
    <name evidence="2" type="ORF">EV187_0822</name>
</gene>
<proteinExistence type="predicted"/>
<accession>A0A4Q7ML66</accession>
<sequence>MEFNSVGTTGITVSDLCVGTSPLGGMPQTYGYSVEEERAVATVEAVFETAIDFMDTSNEYGKGESERRIGSVIAAMGGLPEGFVMATKADPDGRDFSAHRVRRSFEESRERLGLERFDIFHLHDPERFSFEEITAPGGALEGMQQLKEEGLVTAIGVAGGDLEAMDRYVDLGVFDVLLNHNRFTLLDQSASALMTKAVELGMTYLNAAPYASGLLAKPLEHAPRYQYREPDPAVIERTRRLRALCDSHGVELAAVALQFSTRDPRVTSTIVGVSHPDRVRELVANREAVIPEELWADLAELISPS</sequence>
<dbReference type="SMR" id="A0A4Q7ML66"/>
<dbReference type="AlphaFoldDB" id="A0A4Q7ML66"/>
<dbReference type="GO" id="GO:0005829">
    <property type="term" value="C:cytosol"/>
    <property type="evidence" value="ECO:0007669"/>
    <property type="project" value="TreeGrafter"/>
</dbReference>
<reference evidence="2 3" key="1">
    <citation type="submission" date="2019-02" db="EMBL/GenBank/DDBJ databases">
        <title>Genomic Encyclopedia of Type Strains, Phase IV (KMG-IV): sequencing the most valuable type-strain genomes for metagenomic binning, comparative biology and taxonomic classification.</title>
        <authorList>
            <person name="Goeker M."/>
        </authorList>
    </citation>
    <scope>NUCLEOTIDE SEQUENCE [LARGE SCALE GENOMIC DNA]</scope>
    <source>
        <strain evidence="2 3">DSM 43045</strain>
    </source>
</reference>
<dbReference type="OrthoDB" id="9768851at2"/>
<evidence type="ECO:0000313" key="3">
    <source>
        <dbReference type="Proteomes" id="UP000293289"/>
    </source>
</evidence>
<keyword evidence="3" id="KW-1185">Reference proteome</keyword>
<dbReference type="Pfam" id="PF00248">
    <property type="entry name" value="Aldo_ket_red"/>
    <property type="match status" value="1"/>
</dbReference>
<dbReference type="SUPFAM" id="SSF51430">
    <property type="entry name" value="NAD(P)-linked oxidoreductase"/>
    <property type="match status" value="1"/>
</dbReference>
<dbReference type="GO" id="GO:0016491">
    <property type="term" value="F:oxidoreductase activity"/>
    <property type="evidence" value="ECO:0007669"/>
    <property type="project" value="InterPro"/>
</dbReference>
<name>A0A4Q7ML66_9MICO</name>
<dbReference type="InterPro" id="IPR020471">
    <property type="entry name" value="AKR"/>
</dbReference>
<dbReference type="InterPro" id="IPR023210">
    <property type="entry name" value="NADP_OxRdtase_dom"/>
</dbReference>
<dbReference type="PRINTS" id="PR00069">
    <property type="entry name" value="ALDKETRDTASE"/>
</dbReference>